<dbReference type="Gene3D" id="1.10.510.10">
    <property type="entry name" value="Transferase(Phosphotransferase) domain 1"/>
    <property type="match status" value="1"/>
</dbReference>
<feature type="compositionally biased region" description="Polar residues" evidence="1">
    <location>
        <begin position="270"/>
        <end position="282"/>
    </location>
</feature>
<evidence type="ECO:0000256" key="1">
    <source>
        <dbReference type="SAM" id="MobiDB-lite"/>
    </source>
</evidence>
<proteinExistence type="predicted"/>
<name>A0AAV9EN26_ACOCL</name>
<keyword evidence="3" id="KW-0808">Transferase</keyword>
<dbReference type="GO" id="GO:0006629">
    <property type="term" value="P:lipid metabolic process"/>
    <property type="evidence" value="ECO:0007669"/>
    <property type="project" value="InterPro"/>
</dbReference>
<protein>
    <submittedName>
        <fullName evidence="3">Receptor-like serine/threonine-protein kinase ALE2</fullName>
    </submittedName>
</protein>
<organism evidence="3 4">
    <name type="scientific">Acorus calamus</name>
    <name type="common">Sweet flag</name>
    <dbReference type="NCBI Taxonomy" id="4465"/>
    <lineage>
        <taxon>Eukaryota</taxon>
        <taxon>Viridiplantae</taxon>
        <taxon>Streptophyta</taxon>
        <taxon>Embryophyta</taxon>
        <taxon>Tracheophyta</taxon>
        <taxon>Spermatophyta</taxon>
        <taxon>Magnoliopsida</taxon>
        <taxon>Liliopsida</taxon>
        <taxon>Acoraceae</taxon>
        <taxon>Acorus</taxon>
    </lineage>
</organism>
<reference evidence="3" key="1">
    <citation type="journal article" date="2023" name="Nat. Commun.">
        <title>Diploid and tetraploid genomes of Acorus and the evolution of monocots.</title>
        <authorList>
            <person name="Ma L."/>
            <person name="Liu K.W."/>
            <person name="Li Z."/>
            <person name="Hsiao Y.Y."/>
            <person name="Qi Y."/>
            <person name="Fu T."/>
            <person name="Tang G.D."/>
            <person name="Zhang D."/>
            <person name="Sun W.H."/>
            <person name="Liu D.K."/>
            <person name="Li Y."/>
            <person name="Chen G.Z."/>
            <person name="Liu X.D."/>
            <person name="Liao X.Y."/>
            <person name="Jiang Y.T."/>
            <person name="Yu X."/>
            <person name="Hao Y."/>
            <person name="Huang J."/>
            <person name="Zhao X.W."/>
            <person name="Ke S."/>
            <person name="Chen Y.Y."/>
            <person name="Wu W.L."/>
            <person name="Hsu J.L."/>
            <person name="Lin Y.F."/>
            <person name="Huang M.D."/>
            <person name="Li C.Y."/>
            <person name="Huang L."/>
            <person name="Wang Z.W."/>
            <person name="Zhao X."/>
            <person name="Zhong W.Y."/>
            <person name="Peng D.H."/>
            <person name="Ahmad S."/>
            <person name="Lan S."/>
            <person name="Zhang J.S."/>
            <person name="Tsai W.C."/>
            <person name="Van de Peer Y."/>
            <person name="Liu Z.J."/>
        </authorList>
    </citation>
    <scope>NUCLEOTIDE SEQUENCE</scope>
    <source>
        <strain evidence="3">CP</strain>
    </source>
</reference>
<dbReference type="InterPro" id="IPR002921">
    <property type="entry name" value="Fungal_lipase-type"/>
</dbReference>
<dbReference type="EMBL" id="JAUJYO010000006">
    <property type="protein sequence ID" value="KAK1314193.1"/>
    <property type="molecule type" value="Genomic_DNA"/>
</dbReference>
<evidence type="ECO:0000313" key="3">
    <source>
        <dbReference type="EMBL" id="KAK1314193.1"/>
    </source>
</evidence>
<reference evidence="3" key="2">
    <citation type="submission" date="2023-06" db="EMBL/GenBank/DDBJ databases">
        <authorList>
            <person name="Ma L."/>
            <person name="Liu K.-W."/>
            <person name="Li Z."/>
            <person name="Hsiao Y.-Y."/>
            <person name="Qi Y."/>
            <person name="Fu T."/>
            <person name="Tang G."/>
            <person name="Zhang D."/>
            <person name="Sun W.-H."/>
            <person name="Liu D.-K."/>
            <person name="Li Y."/>
            <person name="Chen G.-Z."/>
            <person name="Liu X.-D."/>
            <person name="Liao X.-Y."/>
            <person name="Jiang Y.-T."/>
            <person name="Yu X."/>
            <person name="Hao Y."/>
            <person name="Huang J."/>
            <person name="Zhao X.-W."/>
            <person name="Ke S."/>
            <person name="Chen Y.-Y."/>
            <person name="Wu W.-L."/>
            <person name="Hsu J.-L."/>
            <person name="Lin Y.-F."/>
            <person name="Huang M.-D."/>
            <person name="Li C.-Y."/>
            <person name="Huang L."/>
            <person name="Wang Z.-W."/>
            <person name="Zhao X."/>
            <person name="Zhong W.-Y."/>
            <person name="Peng D.-H."/>
            <person name="Ahmad S."/>
            <person name="Lan S."/>
            <person name="Zhang J.-S."/>
            <person name="Tsai W.-C."/>
            <person name="Van De Peer Y."/>
            <person name="Liu Z.-J."/>
        </authorList>
    </citation>
    <scope>NUCLEOTIDE SEQUENCE</scope>
    <source>
        <strain evidence="3">CP</strain>
        <tissue evidence="3">Leaves</tissue>
    </source>
</reference>
<dbReference type="PANTHER" id="PTHR47759:SF2">
    <property type="entry name" value="TRIGLYCERIDE LIPASE"/>
    <property type="match status" value="1"/>
</dbReference>
<evidence type="ECO:0000313" key="4">
    <source>
        <dbReference type="Proteomes" id="UP001180020"/>
    </source>
</evidence>
<dbReference type="CDD" id="cd00519">
    <property type="entry name" value="Lipase_3"/>
    <property type="match status" value="1"/>
</dbReference>
<dbReference type="Proteomes" id="UP001180020">
    <property type="component" value="Unassembled WGS sequence"/>
</dbReference>
<dbReference type="Pfam" id="PF01764">
    <property type="entry name" value="Lipase_3"/>
    <property type="match status" value="1"/>
</dbReference>
<dbReference type="GO" id="GO:0016301">
    <property type="term" value="F:kinase activity"/>
    <property type="evidence" value="ECO:0007669"/>
    <property type="project" value="UniProtKB-KW"/>
</dbReference>
<dbReference type="Gene3D" id="3.40.50.1820">
    <property type="entry name" value="alpha/beta hydrolase"/>
    <property type="match status" value="1"/>
</dbReference>
<sequence length="765" mass="85283">MSQPQGQENLVMWARPLLTSQEGIEQLVDPSLGGNYNFDNLARVAAIASMCVHPEVTQRPFMGEVVQALKLIYNDGGEACVDWNKRSICGHALEWSGCQKQCQMGIAVWDANLVTPHKRMGNVGISLESLCDGKMHDVLVELEGIGGGGKIYLEVRYKSFDEIAKEKEWWKIPFISEFLMRSSLGSALNAVIGSDGIQAREFVQAAFGQLRSFSFPQVQMGGSSNDDRFDMGGADMSLNTVQDSDLSQQDRSLESSERNLNSKNEYESQEFFTENNSFSADNGENPDKSEDYFWKNFADNINQTIYKKLGFSLPEVTRWDGFDLLNNLALQSQRSAESEYIESGLVTPRNTNDEATINGTPPRTNGIESSISDIKMTSRNVLNQTEAILGALMVLAATLSKTTKDARTLIMNEDKNVASDMEVDDGIGYYSSEEEGGSPEAMAVDNKNTDEMRSLFLTAESAMEAWAMLATSLGRPSFIKSEFTKICFIDNVSTDTQVAIWRDSVQRRLVVAFRGTEQMESFNYRLNPERLGGDFKQEVQVHSGFLGAYDSVRIRIMTLVKTSIGFCEDNLETGPKWHVYVTGHSLGGALATLLALELSSSQMAKCGAIYVTMYNFGSPRVGNKKFAEVYNEKVKDSWRIVNHRDIIPTVPRLMGYCHVAQPVYLAAGDLKDSLAKVELLEDGYQGDIIGEATPDVIVNEFMKGEREFIDKILQTEINIFLSIRDGSALMQHMEDFYYITLLEKVRSNYRVMNNSNANEADAFSA</sequence>
<gene>
    <name evidence="3" type="primary">ALE2</name>
    <name evidence="3" type="ORF">QJS10_CPA06g00094</name>
</gene>
<feature type="region of interest" description="Disordered" evidence="1">
    <location>
        <begin position="242"/>
        <end position="285"/>
    </location>
</feature>
<accession>A0AAV9EN26</accession>
<evidence type="ECO:0000259" key="2">
    <source>
        <dbReference type="Pfam" id="PF01764"/>
    </source>
</evidence>
<dbReference type="PANTHER" id="PTHR47759">
    <property type="entry name" value="OS04G0509100 PROTEIN"/>
    <property type="match status" value="1"/>
</dbReference>
<dbReference type="InterPro" id="IPR029058">
    <property type="entry name" value="AB_hydrolase_fold"/>
</dbReference>
<feature type="domain" description="Fungal lipase-type" evidence="2">
    <location>
        <begin position="510"/>
        <end position="652"/>
    </location>
</feature>
<dbReference type="InterPro" id="IPR035892">
    <property type="entry name" value="C2_domain_sf"/>
</dbReference>
<dbReference type="SUPFAM" id="SSF53474">
    <property type="entry name" value="alpha/beta-Hydrolases"/>
    <property type="match status" value="1"/>
</dbReference>
<dbReference type="AlphaFoldDB" id="A0AAV9EN26"/>
<keyword evidence="4" id="KW-1185">Reference proteome</keyword>
<keyword evidence="3" id="KW-0418">Kinase</keyword>
<keyword evidence="3" id="KW-0675">Receptor</keyword>
<dbReference type="SUPFAM" id="SSF49562">
    <property type="entry name" value="C2 domain (Calcium/lipid-binding domain, CaLB)"/>
    <property type="match status" value="1"/>
</dbReference>
<comment type="caution">
    <text evidence="3">The sequence shown here is derived from an EMBL/GenBank/DDBJ whole genome shotgun (WGS) entry which is preliminary data.</text>
</comment>